<dbReference type="Proteomes" id="UP001163046">
    <property type="component" value="Unassembled WGS sequence"/>
</dbReference>
<evidence type="ECO:0000256" key="1">
    <source>
        <dbReference type="PROSITE-ProRule" id="PRU00076"/>
    </source>
</evidence>
<name>A0A9X0D7B0_9CNID</name>
<keyword evidence="1" id="KW-0245">EGF-like domain</keyword>
<evidence type="ECO:0000256" key="3">
    <source>
        <dbReference type="SAM" id="SignalP"/>
    </source>
</evidence>
<dbReference type="CDD" id="cd00054">
    <property type="entry name" value="EGF_CA"/>
    <property type="match status" value="1"/>
</dbReference>
<keyword evidence="6" id="KW-1185">Reference proteome</keyword>
<sequence>MKKQSLLFYAICMLFALAAKASKDSAYDILEQLIEDEASIEDASMEEREQSDAGSNVDAGVGLDVDAGVGSGVDVGAGSGVDAGEGPVVLPPDPCDSNPCNNGGTCIRVGRLKFTCNCPKAWEESLL</sequence>
<protein>
    <submittedName>
        <fullName evidence="5">von Willebrand factor A</fullName>
    </submittedName>
</protein>
<feature type="region of interest" description="Disordered" evidence="2">
    <location>
        <begin position="74"/>
        <end position="97"/>
    </location>
</feature>
<dbReference type="PROSITE" id="PS50026">
    <property type="entry name" value="EGF_3"/>
    <property type="match status" value="1"/>
</dbReference>
<evidence type="ECO:0000313" key="6">
    <source>
        <dbReference type="Proteomes" id="UP001163046"/>
    </source>
</evidence>
<comment type="caution">
    <text evidence="5">The sequence shown here is derived from an EMBL/GenBank/DDBJ whole genome shotgun (WGS) entry which is preliminary data.</text>
</comment>
<dbReference type="SUPFAM" id="SSF57196">
    <property type="entry name" value="EGF/Laminin"/>
    <property type="match status" value="1"/>
</dbReference>
<feature type="compositionally biased region" description="Gly residues" evidence="2">
    <location>
        <begin position="74"/>
        <end position="83"/>
    </location>
</feature>
<keyword evidence="3" id="KW-0732">Signal</keyword>
<comment type="caution">
    <text evidence="1">Lacks conserved residue(s) required for the propagation of feature annotation.</text>
</comment>
<dbReference type="Gene3D" id="2.10.25.10">
    <property type="entry name" value="Laminin"/>
    <property type="match status" value="1"/>
</dbReference>
<feature type="chain" id="PRO_5040867549" evidence="3">
    <location>
        <begin position="22"/>
        <end position="127"/>
    </location>
</feature>
<dbReference type="Pfam" id="PF00008">
    <property type="entry name" value="EGF"/>
    <property type="match status" value="1"/>
</dbReference>
<dbReference type="AlphaFoldDB" id="A0A9X0D7B0"/>
<accession>A0A9X0D7B0</accession>
<dbReference type="EMBL" id="MU825421">
    <property type="protein sequence ID" value="KAJ7390057.1"/>
    <property type="molecule type" value="Genomic_DNA"/>
</dbReference>
<feature type="signal peptide" evidence="3">
    <location>
        <begin position="1"/>
        <end position="21"/>
    </location>
</feature>
<proteinExistence type="predicted"/>
<dbReference type="InterPro" id="IPR000742">
    <property type="entry name" value="EGF"/>
</dbReference>
<evidence type="ECO:0000313" key="5">
    <source>
        <dbReference type="EMBL" id="KAJ7390057.1"/>
    </source>
</evidence>
<feature type="domain" description="EGF-like" evidence="4">
    <location>
        <begin position="91"/>
        <end position="125"/>
    </location>
</feature>
<evidence type="ECO:0000259" key="4">
    <source>
        <dbReference type="PROSITE" id="PS50026"/>
    </source>
</evidence>
<evidence type="ECO:0000256" key="2">
    <source>
        <dbReference type="SAM" id="MobiDB-lite"/>
    </source>
</evidence>
<organism evidence="5 6">
    <name type="scientific">Desmophyllum pertusum</name>
    <dbReference type="NCBI Taxonomy" id="174260"/>
    <lineage>
        <taxon>Eukaryota</taxon>
        <taxon>Metazoa</taxon>
        <taxon>Cnidaria</taxon>
        <taxon>Anthozoa</taxon>
        <taxon>Hexacorallia</taxon>
        <taxon>Scleractinia</taxon>
        <taxon>Caryophylliina</taxon>
        <taxon>Caryophylliidae</taxon>
        <taxon>Desmophyllum</taxon>
    </lineage>
</organism>
<reference evidence="5" key="1">
    <citation type="submission" date="2023-01" db="EMBL/GenBank/DDBJ databases">
        <title>Genome assembly of the deep-sea coral Lophelia pertusa.</title>
        <authorList>
            <person name="Herrera S."/>
            <person name="Cordes E."/>
        </authorList>
    </citation>
    <scope>NUCLEOTIDE SEQUENCE</scope>
    <source>
        <strain evidence="5">USNM1676648</strain>
        <tissue evidence="5">Polyp</tissue>
    </source>
</reference>
<gene>
    <name evidence="5" type="primary">VWA2_1</name>
    <name evidence="5" type="ORF">OS493_027582</name>
</gene>